<dbReference type="Pfam" id="PF00578">
    <property type="entry name" value="AhpC-TSA"/>
    <property type="match status" value="1"/>
</dbReference>
<dbReference type="PANTHER" id="PTHR31297">
    <property type="entry name" value="GLUCAN ENDO-1,6-BETA-GLUCOSIDASE B"/>
    <property type="match status" value="1"/>
</dbReference>
<keyword evidence="15" id="KW-0326">Glycosidase</keyword>
<comment type="subcellular location">
    <subcellularLocation>
        <location evidence="1">Cell membrane</location>
        <topology evidence="1">Single-pass type II membrane protein</topology>
    </subcellularLocation>
</comment>
<dbReference type="VEuPathDB" id="FungiDB:ASPNIDRAFT2_1127841"/>
<dbReference type="SUPFAM" id="SSF51445">
    <property type="entry name" value="(Trans)glycosidases"/>
    <property type="match status" value="1"/>
</dbReference>
<dbReference type="VEuPathDB" id="FungiDB:ATCC64974_92860"/>
<dbReference type="InterPro" id="IPR050386">
    <property type="entry name" value="Glycosyl_hydrolase_5"/>
</dbReference>
<dbReference type="GO" id="GO:0071555">
    <property type="term" value="P:cell wall organization"/>
    <property type="evidence" value="ECO:0007669"/>
    <property type="project" value="UniProtKB-KW"/>
</dbReference>
<keyword evidence="8" id="KW-0735">Signal-anchor</keyword>
<keyword evidence="5 24" id="KW-0812">Transmembrane</keyword>
<dbReference type="InterPro" id="IPR019479">
    <property type="entry name" value="Peroxiredoxin_C"/>
</dbReference>
<dbReference type="VEuPathDB" id="FungiDB:An11g07670"/>
<evidence type="ECO:0000256" key="1">
    <source>
        <dbReference type="ARBA" id="ARBA00004401"/>
    </source>
</evidence>
<comment type="similarity">
    <text evidence="18">Belongs to the peroxiredoxin family. Prx6 subfamily.</text>
</comment>
<dbReference type="FunFam" id="3.30.1020.10:FF:000001">
    <property type="entry name" value="1-Cys peroxiredoxin"/>
    <property type="match status" value="1"/>
</dbReference>
<dbReference type="FunFam" id="3.40.30.10:FF:000011">
    <property type="entry name" value="Peroxiredoxin PRX1"/>
    <property type="match status" value="1"/>
</dbReference>
<keyword evidence="4" id="KW-0575">Peroxidase</keyword>
<reference evidence="27" key="1">
    <citation type="journal article" date="2016" name="Genome Announc.">
        <title>Draft genome sequence of Aspergillus niger strain An76.</title>
        <authorList>
            <person name="Gong W."/>
            <person name="Cheng Z."/>
            <person name="Zhang H."/>
            <person name="Liu L."/>
            <person name="Gao P."/>
            <person name="Wang L."/>
        </authorList>
    </citation>
    <scope>NUCLEOTIDE SEQUENCE [LARGE SCALE GENOMIC DNA]</scope>
    <source>
        <strain evidence="27">An76</strain>
    </source>
</reference>
<feature type="region of interest" description="Disordered" evidence="23">
    <location>
        <begin position="537"/>
        <end position="569"/>
    </location>
</feature>
<evidence type="ECO:0000256" key="5">
    <source>
        <dbReference type="ARBA" id="ARBA00022692"/>
    </source>
</evidence>
<evidence type="ECO:0000256" key="17">
    <source>
        <dbReference type="ARBA" id="ARBA00023326"/>
    </source>
</evidence>
<dbReference type="VEuPathDB" id="FungiDB:M747DRAFT_334460"/>
<evidence type="ECO:0000256" key="6">
    <source>
        <dbReference type="ARBA" id="ARBA00022801"/>
    </source>
</evidence>
<dbReference type="PANTHER" id="PTHR31297:SF34">
    <property type="entry name" value="GLUCAN 1,3-BETA-GLUCOSIDASE 2"/>
    <property type="match status" value="1"/>
</dbReference>
<dbReference type="GO" id="GO:0009251">
    <property type="term" value="P:glucan catabolic process"/>
    <property type="evidence" value="ECO:0007669"/>
    <property type="project" value="TreeGrafter"/>
</dbReference>
<evidence type="ECO:0000256" key="2">
    <source>
        <dbReference type="ARBA" id="ARBA00005641"/>
    </source>
</evidence>
<dbReference type="PaxDb" id="5061-CADANGAP00008917"/>
<dbReference type="VEuPathDB" id="FungiDB:ATCC64974_92850"/>
<feature type="region of interest" description="Disordered" evidence="23">
    <location>
        <begin position="271"/>
        <end position="314"/>
    </location>
</feature>
<keyword evidence="13" id="KW-0119">Carbohydrate metabolism</keyword>
<dbReference type="EC" id="3.2.1.58" evidence="21"/>
<dbReference type="PROSITE" id="PS51352">
    <property type="entry name" value="THIOREDOXIN_2"/>
    <property type="match status" value="1"/>
</dbReference>
<keyword evidence="11 24" id="KW-0472">Membrane</keyword>
<evidence type="ECO:0000256" key="21">
    <source>
        <dbReference type="ARBA" id="ARBA00038929"/>
    </source>
</evidence>
<evidence type="ECO:0000313" key="27">
    <source>
        <dbReference type="Proteomes" id="UP000068243"/>
    </source>
</evidence>
<organism evidence="26 27">
    <name type="scientific">Aspergillus niger</name>
    <dbReference type="NCBI Taxonomy" id="5061"/>
    <lineage>
        <taxon>Eukaryota</taxon>
        <taxon>Fungi</taxon>
        <taxon>Dikarya</taxon>
        <taxon>Ascomycota</taxon>
        <taxon>Pezizomycotina</taxon>
        <taxon>Eurotiomycetes</taxon>
        <taxon>Eurotiomycetidae</taxon>
        <taxon>Eurotiales</taxon>
        <taxon>Aspergillaceae</taxon>
        <taxon>Aspergillus</taxon>
        <taxon>Aspergillus subgen. Circumdati</taxon>
    </lineage>
</organism>
<dbReference type="SUPFAM" id="SSF52833">
    <property type="entry name" value="Thioredoxin-like"/>
    <property type="match status" value="1"/>
</dbReference>
<dbReference type="Proteomes" id="UP000068243">
    <property type="component" value="Unassembled WGS sequence"/>
</dbReference>
<dbReference type="OrthoDB" id="62120at2759"/>
<dbReference type="Pfam" id="PF00150">
    <property type="entry name" value="Cellulase"/>
    <property type="match status" value="1"/>
</dbReference>
<dbReference type="InterPro" id="IPR021858">
    <property type="entry name" value="Fun_TF"/>
</dbReference>
<dbReference type="GO" id="GO:0005886">
    <property type="term" value="C:plasma membrane"/>
    <property type="evidence" value="ECO:0007669"/>
    <property type="project" value="UniProtKB-SubCell"/>
</dbReference>
<proteinExistence type="inferred from homology"/>
<evidence type="ECO:0000259" key="25">
    <source>
        <dbReference type="PROSITE" id="PS51352"/>
    </source>
</evidence>
<gene>
    <name evidence="26" type="ORF">ABL_05191</name>
</gene>
<name>A0A117E189_ASPNG</name>
<dbReference type="VEuPathDB" id="FungiDB:M747DRAFT_325558"/>
<feature type="compositionally biased region" description="Basic residues" evidence="23">
    <location>
        <begin position="419"/>
        <end position="432"/>
    </location>
</feature>
<evidence type="ECO:0000256" key="14">
    <source>
        <dbReference type="ARBA" id="ARBA00023284"/>
    </source>
</evidence>
<dbReference type="InterPro" id="IPR000866">
    <property type="entry name" value="AhpC/TSA"/>
</dbReference>
<evidence type="ECO:0000256" key="11">
    <source>
        <dbReference type="ARBA" id="ARBA00023136"/>
    </source>
</evidence>
<evidence type="ECO:0000256" key="15">
    <source>
        <dbReference type="ARBA" id="ARBA00023295"/>
    </source>
</evidence>
<dbReference type="VEuPathDB" id="FungiDB:ASPNIDRAFT2_1127838"/>
<dbReference type="VEuPathDB" id="FungiDB:ASPNIDRAFT2_1147158"/>
<comment type="function">
    <text evidence="20">Glucosidase involved in the degradation of cellulosic biomass. Active on lichenan.</text>
</comment>
<dbReference type="InterPro" id="IPR045020">
    <property type="entry name" value="PRX_1cys"/>
</dbReference>
<keyword evidence="10" id="KW-0560">Oxidoreductase</keyword>
<evidence type="ECO:0000313" key="26">
    <source>
        <dbReference type="EMBL" id="GAQ42530.1"/>
    </source>
</evidence>
<sequence>MASILPRVGFRALTALPRATPLPRVSFTQLPRVQPRVQPLTRRFLATIPQEQPRLRLGSTAPNFKALTTHGEIDFHEFIGNSWAILFSHPADFTPVCTTELGAFAKMKDEFEKRGVKMIGLSANDLSSHDQWIDDINEVANTNVQFPIIADADRKVAFLYDMVDQRDLDNIAEKGIPFTIRSVFIIDPEKKIRLTMSYPASTGRNSAEVLRVIDSLQTADRKGIATPIDWQVGEDVIVPPSVSTEDAKKKFGEVRELKPYLRYTNSRLHCMPSHSRSRDRLSPSSELDDADPVYSPSVYQREHYNNNDSLFDSTEEDYARAPRNVYSYETHDEYHDDDDDDDDDDNVHEDDHDREYDDKFGEPWVPLRAQVEGDQWREGFETAIPKEEDVTQAKEYQYQMSGALGDDGPPLPSGSLGKGKGKKRLDRETRRQRRKERLAAFFKHKNGDASAGLVSGDALAKLLGSQDGDEDCLSHLGSERADSMSQKNLEGGRQRKLPVLSEEPMMLRPFPAVAPTGQTQGRVVSGAQLEQGGPGIEMRHRGGGGPPTEALLQKEGDWDGSTKGSSASARPSFWKRYHKTFIFFAILIIMAAIAIPVGIIEARRLHGTNGGDNTSNSNLKGISRDSIPAYARGTYLDPFTWYDTTDFNVTFTNATVGGLSIMGLNSTWNDSAQANENVPPLDEKFPYGSQPIRGVNLGGWLSIEPFIVPSLFDTYTSSEGIIDEWTLSKKLGDSAASVIEKHYATFITEQDFADIRDAGLDHVRIQFSYWAIKTYDGDPYVPKIAWRYLLRAIEYCRKYGLRVNLDPHGIPGSQNGWNHSGRQGTIGWLNGTDGELNRQRSLEMHDQLSQFFAQDRYKNVVTIYGLVNEPLMLSLPVEKVLNWTVEATNLVQKNGIKAWVTAHDGFLNLAKWDKMLKTRPSNMMLDTHQYTVFNTGEIVLNHTRRVELICESWYSMIQQINITSTGWGPTICGEWSQADTDCAQYVNNVGRGTRWEGTFSLTDSTQYCPTASEGTCSCTQANAVPGVYSEGYKTFLQTYAEAQMSAFETAMGWFYWTWATESAAQWSYRTAWKNGYMPKKAYSPAFKGVNVRFRNGLDIFGDDDTLFPERDLWPYLMGPLRFVDETVIIKRLYEVEEPEHNGPTEQSHGVNDAPITPVGVVEYYGLEQYTSPLTDDTPPIQTLCHDDRSSELELLVGNALKPSDKYYGRELQAGGLVQEQRYSFNEREAKLMRNYVENMALWADITDPHRHFEIEVPVRAMQDPVLRYAIFAFSSRHVERQRKGNEAEALQYHNHCLQLLIPTLSGIGGDLTDVVLATVAILRQHEEMEYDDNQFHLTGATRIMNTVSSFGSSGGLGEAAAWLCLREDIHVSLISQKPLRTNLESFHRSDIFLRNDDFAWAARMVFLLAKVLKCAFNQMSSPEYTALQSIAQEVEDWNARKPPSFQPLRELPRGKDVSCRFPEMWMLLPVHVVGTQYYHIAKIVLAFACCPSPPLAYESFRNSRNIEKTIRYHLFMVLGLAKSNPKAENTLFTARHSLVAWGWVIRQKADQQAAEILLREMWTRTGWDVTASIQSLREQWADEETDS</sequence>
<comment type="similarity">
    <text evidence="2">Belongs to the glycosyl hydrolase 5 (cellulase A) family.</text>
</comment>
<dbReference type="InterPro" id="IPR017853">
    <property type="entry name" value="GH"/>
</dbReference>
<evidence type="ECO:0000256" key="4">
    <source>
        <dbReference type="ARBA" id="ARBA00022559"/>
    </source>
</evidence>
<dbReference type="GO" id="GO:0009986">
    <property type="term" value="C:cell surface"/>
    <property type="evidence" value="ECO:0007669"/>
    <property type="project" value="TreeGrafter"/>
</dbReference>
<accession>A0A117E189</accession>
<feature type="compositionally biased region" description="Basic and acidic residues" evidence="23">
    <location>
        <begin position="349"/>
        <end position="360"/>
    </location>
</feature>
<keyword evidence="7" id="KW-0049">Antioxidant</keyword>
<evidence type="ECO:0000256" key="13">
    <source>
        <dbReference type="ARBA" id="ARBA00023277"/>
    </source>
</evidence>
<evidence type="ECO:0000256" key="24">
    <source>
        <dbReference type="SAM" id="Phobius"/>
    </source>
</evidence>
<dbReference type="VEuPathDB" id="FungiDB:M747DRAFT_286902"/>
<keyword evidence="12" id="KW-0325">Glycoprotein</keyword>
<dbReference type="Gene3D" id="3.30.1020.10">
    <property type="entry name" value="Antioxidant, Horf6, Chain A, domain2"/>
    <property type="match status" value="1"/>
</dbReference>
<keyword evidence="16" id="KW-0961">Cell wall biogenesis/degradation</keyword>
<dbReference type="Pfam" id="PF10417">
    <property type="entry name" value="1-cysPrx_C"/>
    <property type="match status" value="1"/>
</dbReference>
<evidence type="ECO:0000256" key="9">
    <source>
        <dbReference type="ARBA" id="ARBA00022989"/>
    </source>
</evidence>
<dbReference type="Gene3D" id="3.20.20.80">
    <property type="entry name" value="Glycosidases"/>
    <property type="match status" value="1"/>
</dbReference>
<dbReference type="Gene3D" id="3.40.30.10">
    <property type="entry name" value="Glutaredoxin"/>
    <property type="match status" value="1"/>
</dbReference>
<keyword evidence="6" id="KW-0378">Hydrolase</keyword>
<dbReference type="GO" id="GO:0051920">
    <property type="term" value="F:peroxiredoxin activity"/>
    <property type="evidence" value="ECO:0007669"/>
    <property type="project" value="InterPro"/>
</dbReference>
<comment type="catalytic activity">
    <reaction evidence="19">
        <text>Successive hydrolysis of beta-D-glucose units from the non-reducing ends of (1-&gt;3)-beta-D-glucans, releasing alpha-glucose.</text>
        <dbReference type="EC" id="3.2.1.58"/>
    </reaction>
</comment>
<keyword evidence="3" id="KW-1003">Cell membrane</keyword>
<dbReference type="InterPro" id="IPR001547">
    <property type="entry name" value="Glyco_hydro_5"/>
</dbReference>
<evidence type="ECO:0000256" key="3">
    <source>
        <dbReference type="ARBA" id="ARBA00022475"/>
    </source>
</evidence>
<dbReference type="EMBL" id="BCMY01000007">
    <property type="protein sequence ID" value="GAQ42530.1"/>
    <property type="molecule type" value="Genomic_DNA"/>
</dbReference>
<evidence type="ECO:0000256" key="19">
    <source>
        <dbReference type="ARBA" id="ARBA00036824"/>
    </source>
</evidence>
<dbReference type="CDD" id="cd12148">
    <property type="entry name" value="fungal_TF_MHR"/>
    <property type="match status" value="1"/>
</dbReference>
<evidence type="ECO:0000256" key="16">
    <source>
        <dbReference type="ARBA" id="ARBA00023316"/>
    </source>
</evidence>
<evidence type="ECO:0000256" key="22">
    <source>
        <dbReference type="ARBA" id="ARBA00041260"/>
    </source>
</evidence>
<evidence type="ECO:0000256" key="10">
    <source>
        <dbReference type="ARBA" id="ARBA00023002"/>
    </source>
</evidence>
<evidence type="ECO:0000256" key="12">
    <source>
        <dbReference type="ARBA" id="ARBA00023180"/>
    </source>
</evidence>
<comment type="caution">
    <text evidence="26">The sequence shown here is derived from an EMBL/GenBank/DDBJ whole genome shotgun (WGS) entry which is preliminary data.</text>
</comment>
<protein>
    <recommendedName>
        <fullName evidence="21">glucan 1,3-beta-glucosidase</fullName>
        <ecNumber evidence="21">3.2.1.58</ecNumber>
    </recommendedName>
    <alternativeName>
        <fullName evidence="22">Exo-1,3-beta-glucanase D</fullName>
    </alternativeName>
</protein>
<dbReference type="GO" id="GO:0004338">
    <property type="term" value="F:glucan exo-1,3-beta-glucosidase activity"/>
    <property type="evidence" value="ECO:0007669"/>
    <property type="project" value="UniProtKB-EC"/>
</dbReference>
<dbReference type="VEuPathDB" id="FungiDB:An11g07660"/>
<feature type="transmembrane region" description="Helical" evidence="24">
    <location>
        <begin position="580"/>
        <end position="600"/>
    </location>
</feature>
<dbReference type="GO" id="GO:0005576">
    <property type="term" value="C:extracellular region"/>
    <property type="evidence" value="ECO:0007669"/>
    <property type="project" value="TreeGrafter"/>
</dbReference>
<feature type="domain" description="Thioredoxin" evidence="25">
    <location>
        <begin position="55"/>
        <end position="218"/>
    </location>
</feature>
<evidence type="ECO:0000256" key="23">
    <source>
        <dbReference type="SAM" id="MobiDB-lite"/>
    </source>
</evidence>
<dbReference type="CDD" id="cd03016">
    <property type="entry name" value="PRX_1cys"/>
    <property type="match status" value="1"/>
</dbReference>
<evidence type="ECO:0000256" key="7">
    <source>
        <dbReference type="ARBA" id="ARBA00022862"/>
    </source>
</evidence>
<keyword evidence="9 24" id="KW-1133">Transmembrane helix</keyword>
<feature type="region of interest" description="Disordered" evidence="23">
    <location>
        <begin position="331"/>
        <end position="360"/>
    </location>
</feature>
<dbReference type="InterPro" id="IPR013766">
    <property type="entry name" value="Thioredoxin_domain"/>
</dbReference>
<dbReference type="Pfam" id="PF11951">
    <property type="entry name" value="Fungal_trans_2"/>
    <property type="match status" value="1"/>
</dbReference>
<keyword evidence="17" id="KW-0624">Polysaccharide degradation</keyword>
<dbReference type="FunFam" id="3.20.20.80:FF:000033">
    <property type="entry name" value="Glucan 1,3-beta-glucosidase A"/>
    <property type="match status" value="1"/>
</dbReference>
<dbReference type="VEuPathDB" id="FungiDB:ATCC64974_92870"/>
<dbReference type="VEuPathDB" id="FungiDB:An11g07650"/>
<evidence type="ECO:0000256" key="18">
    <source>
        <dbReference type="ARBA" id="ARBA00025719"/>
    </source>
</evidence>
<feature type="compositionally biased region" description="Acidic residues" evidence="23">
    <location>
        <begin position="335"/>
        <end position="348"/>
    </location>
</feature>
<evidence type="ECO:0000256" key="8">
    <source>
        <dbReference type="ARBA" id="ARBA00022968"/>
    </source>
</evidence>
<dbReference type="InterPro" id="IPR036249">
    <property type="entry name" value="Thioredoxin-like_sf"/>
</dbReference>
<keyword evidence="14" id="KW-0676">Redox-active center</keyword>
<evidence type="ECO:0000256" key="20">
    <source>
        <dbReference type="ARBA" id="ARBA00037126"/>
    </source>
</evidence>
<feature type="region of interest" description="Disordered" evidence="23">
    <location>
        <begin position="467"/>
        <end position="494"/>
    </location>
</feature>
<feature type="region of interest" description="Disordered" evidence="23">
    <location>
        <begin position="401"/>
        <end position="432"/>
    </location>
</feature>